<accession>A0A9N9HPZ2</accession>
<dbReference type="AlphaFoldDB" id="A0A9N9HPZ2"/>
<organism evidence="2 3">
    <name type="scientific">Cetraspora pellucida</name>
    <dbReference type="NCBI Taxonomy" id="1433469"/>
    <lineage>
        <taxon>Eukaryota</taxon>
        <taxon>Fungi</taxon>
        <taxon>Fungi incertae sedis</taxon>
        <taxon>Mucoromycota</taxon>
        <taxon>Glomeromycotina</taxon>
        <taxon>Glomeromycetes</taxon>
        <taxon>Diversisporales</taxon>
        <taxon>Gigasporaceae</taxon>
        <taxon>Cetraspora</taxon>
    </lineage>
</organism>
<keyword evidence="1" id="KW-0812">Transmembrane</keyword>
<evidence type="ECO:0000256" key="1">
    <source>
        <dbReference type="SAM" id="Phobius"/>
    </source>
</evidence>
<name>A0A9N9HPZ2_9GLOM</name>
<dbReference type="EMBL" id="CAJVQA010010736">
    <property type="protein sequence ID" value="CAG8700261.1"/>
    <property type="molecule type" value="Genomic_DNA"/>
</dbReference>
<dbReference type="Proteomes" id="UP000789759">
    <property type="component" value="Unassembled WGS sequence"/>
</dbReference>
<sequence length="92" mass="10596">MNCPAAHVVTSCFCSILLTRAILFTYYLHNPFPPKSCGRRLALSTKLDLRRASSKDKRTIFHSYFTYIAIFDDLILTTLYSIKLTTQFSNPR</sequence>
<comment type="caution">
    <text evidence="2">The sequence shown here is derived from an EMBL/GenBank/DDBJ whole genome shotgun (WGS) entry which is preliminary data.</text>
</comment>
<feature type="transmembrane region" description="Helical" evidence="1">
    <location>
        <begin position="6"/>
        <end position="29"/>
    </location>
</feature>
<keyword evidence="3" id="KW-1185">Reference proteome</keyword>
<protein>
    <submittedName>
        <fullName evidence="2">9925_t:CDS:1</fullName>
    </submittedName>
</protein>
<gene>
    <name evidence="2" type="ORF">CPELLU_LOCUS11785</name>
</gene>
<reference evidence="2" key="1">
    <citation type="submission" date="2021-06" db="EMBL/GenBank/DDBJ databases">
        <authorList>
            <person name="Kallberg Y."/>
            <person name="Tangrot J."/>
            <person name="Rosling A."/>
        </authorList>
    </citation>
    <scope>NUCLEOTIDE SEQUENCE</scope>
    <source>
        <strain evidence="2">FL966</strain>
    </source>
</reference>
<feature type="transmembrane region" description="Helical" evidence="1">
    <location>
        <begin position="60"/>
        <end position="82"/>
    </location>
</feature>
<proteinExistence type="predicted"/>
<keyword evidence="1" id="KW-1133">Transmembrane helix</keyword>
<evidence type="ECO:0000313" key="3">
    <source>
        <dbReference type="Proteomes" id="UP000789759"/>
    </source>
</evidence>
<evidence type="ECO:0000313" key="2">
    <source>
        <dbReference type="EMBL" id="CAG8700261.1"/>
    </source>
</evidence>
<keyword evidence="1" id="KW-0472">Membrane</keyword>